<dbReference type="InterPro" id="IPR008538">
    <property type="entry name" value="Uma2"/>
</dbReference>
<protein>
    <recommendedName>
        <fullName evidence="1">Putative restriction endonuclease domain-containing protein</fullName>
    </recommendedName>
</protein>
<dbReference type="OrthoDB" id="422510at2"/>
<evidence type="ECO:0000313" key="3">
    <source>
        <dbReference type="Proteomes" id="UP000008204"/>
    </source>
</evidence>
<keyword evidence="3" id="KW-1185">Reference proteome</keyword>
<evidence type="ECO:0000313" key="2">
    <source>
        <dbReference type="EMBL" id="ACK65774.1"/>
    </source>
</evidence>
<evidence type="ECO:0000259" key="1">
    <source>
        <dbReference type="Pfam" id="PF05685"/>
    </source>
</evidence>
<dbReference type="STRING" id="41431.PCC8801_1727"/>
<reference evidence="3" key="1">
    <citation type="journal article" date="2011" name="MBio">
        <title>Novel metabolic attributes of the genus Cyanothece, comprising a group of unicellular nitrogen-fixing Cyanobacteria.</title>
        <authorList>
            <person name="Bandyopadhyay A."/>
            <person name="Elvitigala T."/>
            <person name="Welsh E."/>
            <person name="Stockel J."/>
            <person name="Liberton M."/>
            <person name="Min H."/>
            <person name="Sherman L.A."/>
            <person name="Pakrasi H.B."/>
        </authorList>
    </citation>
    <scope>NUCLEOTIDE SEQUENCE [LARGE SCALE GENOMIC DNA]</scope>
    <source>
        <strain evidence="3">PCC 8801</strain>
    </source>
</reference>
<gene>
    <name evidence="2" type="ordered locus">PCC8801_1727</name>
</gene>
<dbReference type="PANTHER" id="PTHR36558:SF1">
    <property type="entry name" value="RESTRICTION ENDONUCLEASE DOMAIN-CONTAINING PROTEIN-RELATED"/>
    <property type="match status" value="1"/>
</dbReference>
<dbReference type="Pfam" id="PF05685">
    <property type="entry name" value="Uma2"/>
    <property type="match status" value="1"/>
</dbReference>
<dbReference type="Gene3D" id="3.90.1570.10">
    <property type="entry name" value="tt1808, chain A"/>
    <property type="match status" value="1"/>
</dbReference>
<sequence>MLIQSPSKTYTLDEYRLLEEKAEFRSEYDQGKIIPMTGGTIDHNRIVRNLVRLLDTAFEEKPYEVFSSDLRLWIPQYSKGTYPDVMVIAGQPVFNDNRIDEVINPCLIVEVLSKSTESYDRGNKFLYYRSIQEFTEYVLISQSDYFIEHYRKTRQGQWVLQEYRGDKIKITLESVGVSLVVQDIYSGVNFS</sequence>
<dbReference type="EMBL" id="CP001287">
    <property type="protein sequence ID" value="ACK65774.1"/>
    <property type="molecule type" value="Genomic_DNA"/>
</dbReference>
<dbReference type="Proteomes" id="UP000008204">
    <property type="component" value="Chromosome"/>
</dbReference>
<dbReference type="InterPro" id="IPR012296">
    <property type="entry name" value="Nuclease_put_TT1808"/>
</dbReference>
<name>B7JWS5_RIPO1</name>
<proteinExistence type="predicted"/>
<dbReference type="AlphaFoldDB" id="B7JWS5"/>
<dbReference type="eggNOG" id="COG4636">
    <property type="taxonomic scope" value="Bacteria"/>
</dbReference>
<dbReference type="KEGG" id="cyp:PCC8801_1727"/>
<dbReference type="HOGENOM" id="CLU_076312_6_0_3"/>
<dbReference type="PANTHER" id="PTHR36558">
    <property type="entry name" value="GLR1098 PROTEIN"/>
    <property type="match status" value="1"/>
</dbReference>
<dbReference type="CDD" id="cd06260">
    <property type="entry name" value="DUF820-like"/>
    <property type="match status" value="1"/>
</dbReference>
<organism evidence="2 3">
    <name type="scientific">Rippkaea orientalis (strain PCC 8801 / RF-1)</name>
    <name type="common">Cyanothece sp. (strain PCC 8801)</name>
    <dbReference type="NCBI Taxonomy" id="41431"/>
    <lineage>
        <taxon>Bacteria</taxon>
        <taxon>Bacillati</taxon>
        <taxon>Cyanobacteriota</taxon>
        <taxon>Cyanophyceae</taxon>
        <taxon>Oscillatoriophycideae</taxon>
        <taxon>Chroococcales</taxon>
        <taxon>Aphanothecaceae</taxon>
        <taxon>Rippkaea</taxon>
        <taxon>Rippkaea orientalis</taxon>
    </lineage>
</organism>
<dbReference type="RefSeq" id="WP_012595047.1">
    <property type="nucleotide sequence ID" value="NC_011726.1"/>
</dbReference>
<dbReference type="InterPro" id="IPR011335">
    <property type="entry name" value="Restrct_endonuc-II-like"/>
</dbReference>
<feature type="domain" description="Putative restriction endonuclease" evidence="1">
    <location>
        <begin position="13"/>
        <end position="172"/>
    </location>
</feature>
<dbReference type="SUPFAM" id="SSF52980">
    <property type="entry name" value="Restriction endonuclease-like"/>
    <property type="match status" value="1"/>
</dbReference>
<accession>B7JWS5</accession>